<comment type="caution">
    <text evidence="15">The sequence shown here is derived from an EMBL/GenBank/DDBJ whole genome shotgun (WGS) entry which is preliminary data.</text>
</comment>
<evidence type="ECO:0000259" key="14">
    <source>
        <dbReference type="Pfam" id="PF01292"/>
    </source>
</evidence>
<dbReference type="GO" id="GO:0022904">
    <property type="term" value="P:respiratory electron transport chain"/>
    <property type="evidence" value="ECO:0007669"/>
    <property type="project" value="InterPro"/>
</dbReference>
<dbReference type="RefSeq" id="WP_197596289.1">
    <property type="nucleotide sequence ID" value="NZ_CP040435.1"/>
</dbReference>
<feature type="transmembrane region" description="Helical" evidence="13">
    <location>
        <begin position="144"/>
        <end position="164"/>
    </location>
</feature>
<dbReference type="AlphaFoldDB" id="A0AAI9FY41"/>
<feature type="domain" description="Cytochrome b561 bacterial/Ni-hydrogenase" evidence="14">
    <location>
        <begin position="17"/>
        <end position="177"/>
    </location>
</feature>
<dbReference type="Proteomes" id="UP001214521">
    <property type="component" value="Unassembled WGS sequence"/>
</dbReference>
<dbReference type="GO" id="GO:0046872">
    <property type="term" value="F:metal ion binding"/>
    <property type="evidence" value="ECO:0007669"/>
    <property type="project" value="UniProtKB-KW"/>
</dbReference>
<keyword evidence="8" id="KW-0249">Electron transport</keyword>
<comment type="cofactor">
    <cofactor evidence="1">
        <name>heme b</name>
        <dbReference type="ChEBI" id="CHEBI:60344"/>
    </cofactor>
</comment>
<keyword evidence="7" id="KW-0479">Metal-binding</keyword>
<evidence type="ECO:0000256" key="8">
    <source>
        <dbReference type="ARBA" id="ARBA00022982"/>
    </source>
</evidence>
<dbReference type="InterPro" id="IPR052168">
    <property type="entry name" value="Cytochrome_b561_oxidase"/>
</dbReference>
<dbReference type="GO" id="GO:0020037">
    <property type="term" value="F:heme binding"/>
    <property type="evidence" value="ECO:0007669"/>
    <property type="project" value="TreeGrafter"/>
</dbReference>
<comment type="similarity">
    <text evidence="12">Belongs to the cytochrome b561 family.</text>
</comment>
<evidence type="ECO:0000313" key="16">
    <source>
        <dbReference type="Proteomes" id="UP001214521"/>
    </source>
</evidence>
<gene>
    <name evidence="15" type="ORF">QEK83_000626</name>
</gene>
<reference evidence="15" key="1">
    <citation type="submission" date="2022-07" db="EMBL/GenBank/DDBJ databases">
        <authorList>
            <consortium name="Clinical and Environmental Microbiology Branch: Whole genome sequencing antimicrobial resistance pathogens in the healthcare setting"/>
        </authorList>
    </citation>
    <scope>NUCLEOTIDE SEQUENCE</scope>
    <source>
        <strain evidence="15">Stenotrophomonas_maltophilia_2021CK-00905</strain>
    </source>
</reference>
<keyword evidence="11 13" id="KW-0472">Membrane</keyword>
<evidence type="ECO:0000256" key="4">
    <source>
        <dbReference type="ARBA" id="ARBA00022475"/>
    </source>
</evidence>
<feature type="transmembrane region" description="Helical" evidence="13">
    <location>
        <begin position="21"/>
        <end position="45"/>
    </location>
</feature>
<dbReference type="GO" id="GO:0005886">
    <property type="term" value="C:plasma membrane"/>
    <property type="evidence" value="ECO:0007669"/>
    <property type="project" value="UniProtKB-SubCell"/>
</dbReference>
<keyword evidence="9 13" id="KW-1133">Transmembrane helix</keyword>
<dbReference type="SUPFAM" id="SSF81342">
    <property type="entry name" value="Transmembrane di-heme cytochromes"/>
    <property type="match status" value="1"/>
</dbReference>
<dbReference type="PANTHER" id="PTHR30529">
    <property type="entry name" value="CYTOCHROME B561"/>
    <property type="match status" value="1"/>
</dbReference>
<evidence type="ECO:0000256" key="12">
    <source>
        <dbReference type="ARBA" id="ARBA00037975"/>
    </source>
</evidence>
<evidence type="ECO:0000256" key="2">
    <source>
        <dbReference type="ARBA" id="ARBA00004651"/>
    </source>
</evidence>
<evidence type="ECO:0000256" key="1">
    <source>
        <dbReference type="ARBA" id="ARBA00001970"/>
    </source>
</evidence>
<dbReference type="InterPro" id="IPR011577">
    <property type="entry name" value="Cyt_b561_bac/Ni-Hgenase"/>
</dbReference>
<evidence type="ECO:0000256" key="9">
    <source>
        <dbReference type="ARBA" id="ARBA00022989"/>
    </source>
</evidence>
<accession>A0AAI9FY41</accession>
<sequence>MPKVARHRQSSELPLMRYSKAQVLLHWISAVIILWATVSGFYVALLDVPHTVAETIGFFNVSITSVLIPLFAIRVVIAISNHRDAPASGAEWAALIAHAALYLVTTVVLLTGVLMMEREINVFNLVSFPQPISDPQLTMAFNTAHRYACVVLGGLLFLHIAAVVKHHLSGNAILKRMSW</sequence>
<evidence type="ECO:0000256" key="10">
    <source>
        <dbReference type="ARBA" id="ARBA00023004"/>
    </source>
</evidence>
<keyword evidence="3" id="KW-0813">Transport</keyword>
<evidence type="ECO:0000256" key="7">
    <source>
        <dbReference type="ARBA" id="ARBA00022723"/>
    </source>
</evidence>
<evidence type="ECO:0000313" key="15">
    <source>
        <dbReference type="EMBL" id="EKT4440026.1"/>
    </source>
</evidence>
<evidence type="ECO:0000256" key="6">
    <source>
        <dbReference type="ARBA" id="ARBA00022692"/>
    </source>
</evidence>
<proteinExistence type="inferred from homology"/>
<dbReference type="Pfam" id="PF01292">
    <property type="entry name" value="Ni_hydr_CYTB"/>
    <property type="match status" value="1"/>
</dbReference>
<keyword evidence="6 13" id="KW-0812">Transmembrane</keyword>
<evidence type="ECO:0000256" key="3">
    <source>
        <dbReference type="ARBA" id="ARBA00022448"/>
    </source>
</evidence>
<protein>
    <submittedName>
        <fullName evidence="15">Cytochrome b/b6 domain-containing protein</fullName>
    </submittedName>
</protein>
<dbReference type="InterPro" id="IPR016174">
    <property type="entry name" value="Di-haem_cyt_TM"/>
</dbReference>
<keyword evidence="5" id="KW-0349">Heme</keyword>
<dbReference type="GO" id="GO:0009055">
    <property type="term" value="F:electron transfer activity"/>
    <property type="evidence" value="ECO:0007669"/>
    <property type="project" value="InterPro"/>
</dbReference>
<feature type="transmembrane region" description="Helical" evidence="13">
    <location>
        <begin position="57"/>
        <end position="80"/>
    </location>
</feature>
<comment type="subcellular location">
    <subcellularLocation>
        <location evidence="2">Cell membrane</location>
        <topology evidence="2">Multi-pass membrane protein</topology>
    </subcellularLocation>
</comment>
<keyword evidence="10" id="KW-0408">Iron</keyword>
<organism evidence="15 16">
    <name type="scientific">Stenotrophomonas maltophilia</name>
    <name type="common">Pseudomonas maltophilia</name>
    <name type="synonym">Xanthomonas maltophilia</name>
    <dbReference type="NCBI Taxonomy" id="40324"/>
    <lineage>
        <taxon>Bacteria</taxon>
        <taxon>Pseudomonadati</taxon>
        <taxon>Pseudomonadota</taxon>
        <taxon>Gammaproteobacteria</taxon>
        <taxon>Lysobacterales</taxon>
        <taxon>Lysobacteraceae</taxon>
        <taxon>Stenotrophomonas</taxon>
        <taxon>Stenotrophomonas maltophilia group</taxon>
    </lineage>
</organism>
<evidence type="ECO:0000256" key="13">
    <source>
        <dbReference type="SAM" id="Phobius"/>
    </source>
</evidence>
<keyword evidence="4" id="KW-1003">Cell membrane</keyword>
<evidence type="ECO:0000256" key="11">
    <source>
        <dbReference type="ARBA" id="ARBA00023136"/>
    </source>
</evidence>
<evidence type="ECO:0000256" key="5">
    <source>
        <dbReference type="ARBA" id="ARBA00022617"/>
    </source>
</evidence>
<name>A0AAI9FY41_STEMA</name>
<dbReference type="EMBL" id="ABLOMU010000004">
    <property type="protein sequence ID" value="EKT4440026.1"/>
    <property type="molecule type" value="Genomic_DNA"/>
</dbReference>
<dbReference type="PANTHER" id="PTHR30529:SF1">
    <property type="entry name" value="CYTOCHROME B561 HOMOLOG 2"/>
    <property type="match status" value="1"/>
</dbReference>
<feature type="transmembrane region" description="Helical" evidence="13">
    <location>
        <begin position="92"/>
        <end position="116"/>
    </location>
</feature>